<feature type="domain" description="NodB homology" evidence="3">
    <location>
        <begin position="79"/>
        <end position="269"/>
    </location>
</feature>
<dbReference type="PROSITE" id="PS51257">
    <property type="entry name" value="PROKAR_LIPOPROTEIN"/>
    <property type="match status" value="1"/>
</dbReference>
<comment type="caution">
    <text evidence="4">The sequence shown here is derived from an EMBL/GenBank/DDBJ whole genome shotgun (WGS) entry which is preliminary data.</text>
</comment>
<dbReference type="PANTHER" id="PTHR10587">
    <property type="entry name" value="GLYCOSYL TRANSFERASE-RELATED"/>
    <property type="match status" value="1"/>
</dbReference>
<dbReference type="InterPro" id="IPR002509">
    <property type="entry name" value="NODB_dom"/>
</dbReference>
<dbReference type="InterPro" id="IPR050248">
    <property type="entry name" value="Polysacc_deacetylase_ArnD"/>
</dbReference>
<organism evidence="4 5">
    <name type="scientific">Virgisporangium aurantiacum</name>
    <dbReference type="NCBI Taxonomy" id="175570"/>
    <lineage>
        <taxon>Bacteria</taxon>
        <taxon>Bacillati</taxon>
        <taxon>Actinomycetota</taxon>
        <taxon>Actinomycetes</taxon>
        <taxon>Micromonosporales</taxon>
        <taxon>Micromonosporaceae</taxon>
        <taxon>Virgisporangium</taxon>
    </lineage>
</organism>
<dbReference type="PROSITE" id="PS51677">
    <property type="entry name" value="NODB"/>
    <property type="match status" value="1"/>
</dbReference>
<gene>
    <name evidence="4" type="ORF">Vau01_073440</name>
</gene>
<protein>
    <recommendedName>
        <fullName evidence="3">NodB homology domain-containing protein</fullName>
    </recommendedName>
</protein>
<feature type="region of interest" description="Disordered" evidence="1">
    <location>
        <begin position="31"/>
        <end position="57"/>
    </location>
</feature>
<dbReference type="AlphaFoldDB" id="A0A8J3ZEJ0"/>
<evidence type="ECO:0000256" key="2">
    <source>
        <dbReference type="SAM" id="SignalP"/>
    </source>
</evidence>
<dbReference type="RefSeq" id="WP_204002989.1">
    <property type="nucleotide sequence ID" value="NZ_BOPG01000048.1"/>
</dbReference>
<feature type="signal peptide" evidence="2">
    <location>
        <begin position="1"/>
        <end position="20"/>
    </location>
</feature>
<evidence type="ECO:0000256" key="1">
    <source>
        <dbReference type="SAM" id="MobiDB-lite"/>
    </source>
</evidence>
<proteinExistence type="predicted"/>
<evidence type="ECO:0000313" key="4">
    <source>
        <dbReference type="EMBL" id="GIJ59828.1"/>
    </source>
</evidence>
<evidence type="ECO:0000313" key="5">
    <source>
        <dbReference type="Proteomes" id="UP000612585"/>
    </source>
</evidence>
<feature type="chain" id="PRO_5038492022" description="NodB homology domain-containing protein" evidence="2">
    <location>
        <begin position="21"/>
        <end position="269"/>
    </location>
</feature>
<dbReference type="Gene3D" id="3.20.20.370">
    <property type="entry name" value="Glycoside hydrolase/deacetylase"/>
    <property type="match status" value="1"/>
</dbReference>
<feature type="compositionally biased region" description="Low complexity" evidence="1">
    <location>
        <begin position="35"/>
        <end position="47"/>
    </location>
</feature>
<dbReference type="CDD" id="cd10917">
    <property type="entry name" value="CE4_NodB_like_6s_7s"/>
    <property type="match status" value="1"/>
</dbReference>
<dbReference type="GO" id="GO:0016810">
    <property type="term" value="F:hydrolase activity, acting on carbon-nitrogen (but not peptide) bonds"/>
    <property type="evidence" value="ECO:0007669"/>
    <property type="project" value="InterPro"/>
</dbReference>
<reference evidence="4" key="1">
    <citation type="submission" date="2021-01" db="EMBL/GenBank/DDBJ databases">
        <title>Whole genome shotgun sequence of Virgisporangium aurantiacum NBRC 16421.</title>
        <authorList>
            <person name="Komaki H."/>
            <person name="Tamura T."/>
        </authorList>
    </citation>
    <scope>NUCLEOTIDE SEQUENCE</scope>
    <source>
        <strain evidence="4">NBRC 16421</strain>
    </source>
</reference>
<dbReference type="EMBL" id="BOPG01000048">
    <property type="protein sequence ID" value="GIJ59828.1"/>
    <property type="molecule type" value="Genomic_DNA"/>
</dbReference>
<keyword evidence="2" id="KW-0732">Signal</keyword>
<dbReference type="SUPFAM" id="SSF88713">
    <property type="entry name" value="Glycoside hydrolase/deacetylase"/>
    <property type="match status" value="1"/>
</dbReference>
<dbReference type="Pfam" id="PF01522">
    <property type="entry name" value="Polysacc_deac_1"/>
    <property type="match status" value="1"/>
</dbReference>
<dbReference type="Proteomes" id="UP000612585">
    <property type="component" value="Unassembled WGS sequence"/>
</dbReference>
<accession>A0A8J3ZEJ0</accession>
<dbReference type="GO" id="GO:0005975">
    <property type="term" value="P:carbohydrate metabolic process"/>
    <property type="evidence" value="ECO:0007669"/>
    <property type="project" value="InterPro"/>
</dbReference>
<evidence type="ECO:0000259" key="3">
    <source>
        <dbReference type="PROSITE" id="PS51677"/>
    </source>
</evidence>
<keyword evidence="5" id="KW-1185">Reference proteome</keyword>
<name>A0A8J3ZEJ0_9ACTN</name>
<dbReference type="InterPro" id="IPR011330">
    <property type="entry name" value="Glyco_hydro/deAcase_b/a-brl"/>
</dbReference>
<sequence length="269" mass="28360">MNRYRIASITVALAAVGAFLAGCNASDEPRTTWNAAPEASASSSAPTGGTGGGEPTSALVAARSDASGVAGVRATTESTGVALTFDDGPDPTWTPKMLALLKKNDVKATFCLVGVQVQQFPQLVRDIVADGHTLCNHTWKHDTKLGTKSEDAIRADIQRTQEAIQAAAPGAQVKYFRHPGGMWTPRAVKVAGSLGMVSIGWDVDPMDWNIAKYPAGNPMRDHILQVVRSKVQAGSIVLSHDAGGDRAGTLAAYEILVPELKQKFQLTAL</sequence>